<keyword evidence="4" id="KW-0676">Redox-active center</keyword>
<protein>
    <submittedName>
        <fullName evidence="6">Thiol-disulfide isomerase/thioredoxin</fullName>
    </submittedName>
</protein>
<dbReference type="Pfam" id="PF00578">
    <property type="entry name" value="AhpC-TSA"/>
    <property type="match status" value="1"/>
</dbReference>
<dbReference type="GO" id="GO:0030313">
    <property type="term" value="C:cell envelope"/>
    <property type="evidence" value="ECO:0007669"/>
    <property type="project" value="UniProtKB-SubCell"/>
</dbReference>
<dbReference type="PANTHER" id="PTHR42852:SF6">
    <property type="entry name" value="THIOL:DISULFIDE INTERCHANGE PROTEIN DSBE"/>
    <property type="match status" value="1"/>
</dbReference>
<dbReference type="PANTHER" id="PTHR42852">
    <property type="entry name" value="THIOL:DISULFIDE INTERCHANGE PROTEIN DSBE"/>
    <property type="match status" value="1"/>
</dbReference>
<dbReference type="OrthoDB" id="1098640at2"/>
<gene>
    <name evidence="6" type="ORF">EV197_3139</name>
</gene>
<evidence type="ECO:0000313" key="7">
    <source>
        <dbReference type="Proteomes" id="UP000292262"/>
    </source>
</evidence>
<sequence>MNKVAKFSLLGILFVLLAVYIHFKYFSVSEGQKAPDFKATLVDGTQFQLSDLKGNYVLLDFWGSWCGPCIKELPKLVQLANQEIDDLRIVTVALEKDPQNWQKVEQRFVFNWKNQIVETAPIVLSSPIARKYGVTEIPSLFLIDPDGILVGEFTIEELQAYDFSN</sequence>
<dbReference type="GO" id="GO:0016853">
    <property type="term" value="F:isomerase activity"/>
    <property type="evidence" value="ECO:0007669"/>
    <property type="project" value="UniProtKB-KW"/>
</dbReference>
<dbReference type="SUPFAM" id="SSF52833">
    <property type="entry name" value="Thioredoxin-like"/>
    <property type="match status" value="1"/>
</dbReference>
<reference evidence="6 7" key="1">
    <citation type="submission" date="2019-02" db="EMBL/GenBank/DDBJ databases">
        <title>Genomic Encyclopedia of Type Strains, Phase IV (KMG-IV): sequencing the most valuable type-strain genomes for metagenomic binning, comparative biology and taxonomic classification.</title>
        <authorList>
            <person name="Goeker M."/>
        </authorList>
    </citation>
    <scope>NUCLEOTIDE SEQUENCE [LARGE SCALE GENOMIC DNA]</scope>
    <source>
        <strain evidence="6 7">DSM 17196</strain>
    </source>
</reference>
<dbReference type="InterPro" id="IPR050553">
    <property type="entry name" value="Thioredoxin_ResA/DsbE_sf"/>
</dbReference>
<dbReference type="AlphaFoldDB" id="A0A4Q7NXR5"/>
<dbReference type="InterPro" id="IPR000866">
    <property type="entry name" value="AhpC/TSA"/>
</dbReference>
<feature type="domain" description="Thioredoxin" evidence="5">
    <location>
        <begin position="28"/>
        <end position="165"/>
    </location>
</feature>
<keyword evidence="6" id="KW-0413">Isomerase</keyword>
<dbReference type="InterPro" id="IPR013766">
    <property type="entry name" value="Thioredoxin_domain"/>
</dbReference>
<evidence type="ECO:0000256" key="2">
    <source>
        <dbReference type="ARBA" id="ARBA00022748"/>
    </source>
</evidence>
<dbReference type="CDD" id="cd02966">
    <property type="entry name" value="TlpA_like_family"/>
    <property type="match status" value="1"/>
</dbReference>
<keyword evidence="2" id="KW-0201">Cytochrome c-type biogenesis</keyword>
<evidence type="ECO:0000313" key="6">
    <source>
        <dbReference type="EMBL" id="RZS92027.1"/>
    </source>
</evidence>
<dbReference type="Gene3D" id="3.40.30.10">
    <property type="entry name" value="Glutaredoxin"/>
    <property type="match status" value="1"/>
</dbReference>
<dbReference type="PROSITE" id="PS51352">
    <property type="entry name" value="THIOREDOXIN_2"/>
    <property type="match status" value="1"/>
</dbReference>
<dbReference type="GO" id="GO:0016491">
    <property type="term" value="F:oxidoreductase activity"/>
    <property type="evidence" value="ECO:0007669"/>
    <property type="project" value="InterPro"/>
</dbReference>
<accession>A0A4Q7NXR5</accession>
<dbReference type="EMBL" id="SGXE01000005">
    <property type="protein sequence ID" value="RZS92027.1"/>
    <property type="molecule type" value="Genomic_DNA"/>
</dbReference>
<evidence type="ECO:0000259" key="5">
    <source>
        <dbReference type="PROSITE" id="PS51352"/>
    </source>
</evidence>
<comment type="caution">
    <text evidence="6">The sequence shown here is derived from an EMBL/GenBank/DDBJ whole genome shotgun (WGS) entry which is preliminary data.</text>
</comment>
<evidence type="ECO:0000256" key="4">
    <source>
        <dbReference type="ARBA" id="ARBA00023284"/>
    </source>
</evidence>
<evidence type="ECO:0000256" key="1">
    <source>
        <dbReference type="ARBA" id="ARBA00004196"/>
    </source>
</evidence>
<keyword evidence="3" id="KW-1015">Disulfide bond</keyword>
<dbReference type="GO" id="GO:0017004">
    <property type="term" value="P:cytochrome complex assembly"/>
    <property type="evidence" value="ECO:0007669"/>
    <property type="project" value="UniProtKB-KW"/>
</dbReference>
<comment type="subcellular location">
    <subcellularLocation>
        <location evidence="1">Cell envelope</location>
    </subcellularLocation>
</comment>
<organism evidence="6 7">
    <name type="scientific">Aquimarina brevivitae</name>
    <dbReference type="NCBI Taxonomy" id="323412"/>
    <lineage>
        <taxon>Bacteria</taxon>
        <taxon>Pseudomonadati</taxon>
        <taxon>Bacteroidota</taxon>
        <taxon>Flavobacteriia</taxon>
        <taxon>Flavobacteriales</taxon>
        <taxon>Flavobacteriaceae</taxon>
        <taxon>Aquimarina</taxon>
    </lineage>
</organism>
<evidence type="ECO:0000256" key="3">
    <source>
        <dbReference type="ARBA" id="ARBA00023157"/>
    </source>
</evidence>
<keyword evidence="7" id="KW-1185">Reference proteome</keyword>
<dbReference type="InterPro" id="IPR036249">
    <property type="entry name" value="Thioredoxin-like_sf"/>
</dbReference>
<dbReference type="GO" id="GO:0016209">
    <property type="term" value="F:antioxidant activity"/>
    <property type="evidence" value="ECO:0007669"/>
    <property type="project" value="InterPro"/>
</dbReference>
<proteinExistence type="predicted"/>
<dbReference type="Proteomes" id="UP000292262">
    <property type="component" value="Unassembled WGS sequence"/>
</dbReference>
<dbReference type="RefSeq" id="WP_130287654.1">
    <property type="nucleotide sequence ID" value="NZ_SGXE01000005.1"/>
</dbReference>
<name>A0A4Q7NXR5_9FLAO</name>